<sequence>MIYLFSGDDAKRKILNYEKFLKSLPAQTGLPENAETFFISRNDFDPARIESFYSGSTLFSNQCAVIFQNILEHEETRDFVLDKLGLMGESGNYFVFLEGKLGKPILDAFKKARAELNIFELPKGLSAGAGKKERFDNFLVANAFAQKDKLNTWIYFRQAVDFGASLEEISGILFWKIKDMLLKKNFSKFSEAQLKDLAAEISYLLPEARKKGQDAESAFEQFLLEAF</sequence>
<organism evidence="1 2">
    <name type="scientific">Candidatus Nomurabacteria bacterium GW2011_GWA2_43_15</name>
    <dbReference type="NCBI Taxonomy" id="1618738"/>
    <lineage>
        <taxon>Bacteria</taxon>
        <taxon>Candidatus Nomuraibacteriota</taxon>
    </lineage>
</organism>
<dbReference type="Proteomes" id="UP000034646">
    <property type="component" value="Unassembled WGS sequence"/>
</dbReference>
<name>A0A0G1DQL9_9BACT</name>
<evidence type="ECO:0008006" key="3">
    <source>
        <dbReference type="Google" id="ProtNLM"/>
    </source>
</evidence>
<gene>
    <name evidence="1" type="ORF">UV76_C0016G0001</name>
</gene>
<dbReference type="AlphaFoldDB" id="A0A0G1DQL9"/>
<comment type="caution">
    <text evidence="1">The sequence shown here is derived from an EMBL/GenBank/DDBJ whole genome shotgun (WGS) entry which is preliminary data.</text>
</comment>
<evidence type="ECO:0000313" key="1">
    <source>
        <dbReference type="EMBL" id="KKS99949.1"/>
    </source>
</evidence>
<accession>A0A0G1DQL9</accession>
<dbReference type="EMBL" id="LCFS01000016">
    <property type="protein sequence ID" value="KKS99949.1"/>
    <property type="molecule type" value="Genomic_DNA"/>
</dbReference>
<proteinExistence type="predicted"/>
<evidence type="ECO:0000313" key="2">
    <source>
        <dbReference type="Proteomes" id="UP000034646"/>
    </source>
</evidence>
<reference evidence="1 2" key="1">
    <citation type="journal article" date="2015" name="Nature">
        <title>rRNA introns, odd ribosomes, and small enigmatic genomes across a large radiation of phyla.</title>
        <authorList>
            <person name="Brown C.T."/>
            <person name="Hug L.A."/>
            <person name="Thomas B.C."/>
            <person name="Sharon I."/>
            <person name="Castelle C.J."/>
            <person name="Singh A."/>
            <person name="Wilkins M.J."/>
            <person name="Williams K.H."/>
            <person name="Banfield J.F."/>
        </authorList>
    </citation>
    <scope>NUCLEOTIDE SEQUENCE [LARGE SCALE GENOMIC DNA]</scope>
</reference>
<dbReference type="STRING" id="1618738.UV76_C0016G0001"/>
<protein>
    <recommendedName>
        <fullName evidence="3">DNA polymerase III delta N-terminal domain-containing protein</fullName>
    </recommendedName>
</protein>